<evidence type="ECO:0000313" key="3">
    <source>
        <dbReference type="Proteomes" id="UP000748025"/>
    </source>
</evidence>
<dbReference type="OrthoDB" id="4937910at2759"/>
<feature type="compositionally biased region" description="Polar residues" evidence="1">
    <location>
        <begin position="249"/>
        <end position="265"/>
    </location>
</feature>
<protein>
    <submittedName>
        <fullName evidence="2">Uncharacterized protein</fullName>
    </submittedName>
</protein>
<sequence>MPPDLAGRDKSSGLSTFRASLEKAVDDINNKYGIPSSPESCPPYVIHRGLEQDSPEGRDRPFPMPISFPLSNFCPRYQVPKFMDAPAPKAKSTVGEVRNLSSTLSGESDSLGEEDIAQKKDDGGCHLPTMLLNEALDSSFDLGELMATKASQNASKEAAPQRAAAENRDWSARQSTSCSSPRDSIHNAAWEANEKANVEFVPNLNGKSDESATEGMSNAFPTTSSSTYESDSLSLARRTPLLPTHQRQRSNSEQATYSGRGSSLGNYDRGSLSSDAGIALKRVRARSTSDNPECSSVIINSRQPSNTSDGIAFSDDSVPSVSDLVRKFRRMGSLPGEFPPTSPVDAHKQFPAIRRISRGNQFESFRNRFSSDSEASSVVSSCPRGLMTEEWRPEGHPSMTAREVPEAAET</sequence>
<feature type="compositionally biased region" description="Low complexity" evidence="1">
    <location>
        <begin position="222"/>
        <end position="234"/>
    </location>
</feature>
<feature type="compositionally biased region" description="Polar residues" evidence="1">
    <location>
        <begin position="172"/>
        <end position="182"/>
    </location>
</feature>
<feature type="region of interest" description="Disordered" evidence="1">
    <location>
        <begin position="91"/>
        <end position="113"/>
    </location>
</feature>
<gene>
    <name evidence="2" type="ORF">E4U43_006982</name>
</gene>
<evidence type="ECO:0000256" key="1">
    <source>
        <dbReference type="SAM" id="MobiDB-lite"/>
    </source>
</evidence>
<dbReference type="AlphaFoldDB" id="A0A9P7SZG6"/>
<name>A0A9P7SZG6_9HYPO</name>
<dbReference type="Proteomes" id="UP000748025">
    <property type="component" value="Unassembled WGS sequence"/>
</dbReference>
<feature type="region of interest" description="Disordered" evidence="1">
    <location>
        <begin position="30"/>
        <end position="63"/>
    </location>
</feature>
<accession>A0A9P7SZG6</accession>
<reference evidence="2" key="1">
    <citation type="journal article" date="2020" name="bioRxiv">
        <title>Whole genome comparisons of ergot fungi reveals the divergence and evolution of species within the genus Claviceps are the result of varying mechanisms driving genome evolution and host range expansion.</title>
        <authorList>
            <person name="Wyka S.A."/>
            <person name="Mondo S.J."/>
            <person name="Liu M."/>
            <person name="Dettman J."/>
            <person name="Nalam V."/>
            <person name="Broders K.D."/>
        </authorList>
    </citation>
    <scope>NUCLEOTIDE SEQUENCE</scope>
    <source>
        <strain evidence="2">CCC 602</strain>
    </source>
</reference>
<feature type="region of interest" description="Disordered" evidence="1">
    <location>
        <begin position="151"/>
        <end position="184"/>
    </location>
</feature>
<comment type="caution">
    <text evidence="2">The sequence shown here is derived from an EMBL/GenBank/DDBJ whole genome shotgun (WGS) entry which is preliminary data.</text>
</comment>
<proteinExistence type="predicted"/>
<feature type="region of interest" description="Disordered" evidence="1">
    <location>
        <begin position="201"/>
        <end position="271"/>
    </location>
</feature>
<feature type="compositionally biased region" description="Basic and acidic residues" evidence="1">
    <location>
        <begin position="48"/>
        <end position="61"/>
    </location>
</feature>
<dbReference type="EMBL" id="SRPW01000505">
    <property type="protein sequence ID" value="KAG6014064.1"/>
    <property type="molecule type" value="Genomic_DNA"/>
</dbReference>
<feature type="compositionally biased region" description="Polar residues" evidence="1">
    <location>
        <begin position="99"/>
        <end position="108"/>
    </location>
</feature>
<feature type="region of interest" description="Disordered" evidence="1">
    <location>
        <begin position="283"/>
        <end position="314"/>
    </location>
</feature>
<evidence type="ECO:0000313" key="2">
    <source>
        <dbReference type="EMBL" id="KAG6014064.1"/>
    </source>
</evidence>
<organism evidence="2 3">
    <name type="scientific">Claviceps pusilla</name>
    <dbReference type="NCBI Taxonomy" id="123648"/>
    <lineage>
        <taxon>Eukaryota</taxon>
        <taxon>Fungi</taxon>
        <taxon>Dikarya</taxon>
        <taxon>Ascomycota</taxon>
        <taxon>Pezizomycotina</taxon>
        <taxon>Sordariomycetes</taxon>
        <taxon>Hypocreomycetidae</taxon>
        <taxon>Hypocreales</taxon>
        <taxon>Clavicipitaceae</taxon>
        <taxon>Claviceps</taxon>
    </lineage>
</organism>
<keyword evidence="3" id="KW-1185">Reference proteome</keyword>
<feature type="compositionally biased region" description="Polar residues" evidence="1">
    <location>
        <begin position="286"/>
        <end position="309"/>
    </location>
</feature>
<feature type="region of interest" description="Disordered" evidence="1">
    <location>
        <begin position="373"/>
        <end position="410"/>
    </location>
</feature>